<dbReference type="EMBL" id="JYDP01000043">
    <property type="protein sequence ID" value="KRZ12084.1"/>
    <property type="molecule type" value="Genomic_DNA"/>
</dbReference>
<accession>A0A0V1HPE8</accession>
<comment type="caution">
    <text evidence="1">The sequence shown here is derived from an EMBL/GenBank/DDBJ whole genome shotgun (WGS) entry which is preliminary data.</text>
</comment>
<sequence length="42" mass="4983">MAGLRYQLTNRYWITYLTTPHDTQKITLNMAWRLNATSPGRK</sequence>
<dbReference type="Proteomes" id="UP000055024">
    <property type="component" value="Unassembled WGS sequence"/>
</dbReference>
<keyword evidence="2" id="KW-1185">Reference proteome</keyword>
<organism evidence="1 2">
    <name type="scientific">Trichinella zimbabwensis</name>
    <dbReference type="NCBI Taxonomy" id="268475"/>
    <lineage>
        <taxon>Eukaryota</taxon>
        <taxon>Metazoa</taxon>
        <taxon>Ecdysozoa</taxon>
        <taxon>Nematoda</taxon>
        <taxon>Enoplea</taxon>
        <taxon>Dorylaimia</taxon>
        <taxon>Trichinellida</taxon>
        <taxon>Trichinellidae</taxon>
        <taxon>Trichinella</taxon>
    </lineage>
</organism>
<reference evidence="1 2" key="1">
    <citation type="submission" date="2015-01" db="EMBL/GenBank/DDBJ databases">
        <title>Evolution of Trichinella species and genotypes.</title>
        <authorList>
            <person name="Korhonen P.K."/>
            <person name="Edoardo P."/>
            <person name="Giuseppe L.R."/>
            <person name="Gasser R.B."/>
        </authorList>
    </citation>
    <scope>NUCLEOTIDE SEQUENCE [LARGE SCALE GENOMIC DNA]</scope>
    <source>
        <strain evidence="1">ISS1029</strain>
    </source>
</reference>
<name>A0A0V1HPE8_9BILA</name>
<evidence type="ECO:0000313" key="2">
    <source>
        <dbReference type="Proteomes" id="UP000055024"/>
    </source>
</evidence>
<dbReference type="AlphaFoldDB" id="A0A0V1HPE8"/>
<gene>
    <name evidence="1" type="ORF">T11_13630</name>
</gene>
<proteinExistence type="predicted"/>
<evidence type="ECO:0000313" key="1">
    <source>
        <dbReference type="EMBL" id="KRZ12084.1"/>
    </source>
</evidence>
<protein>
    <submittedName>
        <fullName evidence="1">Uncharacterized protein</fullName>
    </submittedName>
</protein>